<organism evidence="3 4">
    <name type="scientific">Segnochrobactrum spirostomi</name>
    <dbReference type="NCBI Taxonomy" id="2608987"/>
    <lineage>
        <taxon>Bacteria</taxon>
        <taxon>Pseudomonadati</taxon>
        <taxon>Pseudomonadota</taxon>
        <taxon>Alphaproteobacteria</taxon>
        <taxon>Hyphomicrobiales</taxon>
        <taxon>Segnochrobactraceae</taxon>
        <taxon>Segnochrobactrum</taxon>
    </lineage>
</organism>
<dbReference type="InterPro" id="IPR050645">
    <property type="entry name" value="Histidine_acid_phosphatase"/>
</dbReference>
<dbReference type="Proteomes" id="UP000332515">
    <property type="component" value="Unassembled WGS sequence"/>
</dbReference>
<dbReference type="AlphaFoldDB" id="A0A6A7Y5A2"/>
<dbReference type="Pfam" id="PF00328">
    <property type="entry name" value="His_Phos_2"/>
    <property type="match status" value="2"/>
</dbReference>
<dbReference type="GO" id="GO:0050308">
    <property type="term" value="F:sugar-phosphatase activity"/>
    <property type="evidence" value="ECO:0007669"/>
    <property type="project" value="TreeGrafter"/>
</dbReference>
<sequence length="454" mass="47875">MGISETMRLGHLAIAAGLAAGFGLTVCGTGALAADATATQPVMGSAPEPMPTGWTLKGVVVLSRHGMRGPTYAVDCDQAGGNPNGCLDAVGQLPWPTLGVVAGHLLPEGYDRVRSMGRYYRLRYAEDGVLPKTGCPVPKSVYFIADTDERVVMTAGAVMDGMFPGCDIDNLVVQGDIYRGPSCGYSKEKSAKSAQDFAGGSWEKAAKGDLAGPIAALDKVVGPLKPEVCTALGLKSPCSSADIPTTDSKPGVINFLSQPAEQLIMQYGSGLPISEVGWGRVAEATGMSTSEGIGYINKIHAFNDWVLNSSPYDAARKGSQVLDVVERNVRDVVEGKGAQFRFLSSHDNYILHVGGLLGLTWKLPSYAEHQVPLAGSIAFEVWQPPAGEPVVRLVYAAQSIDQIRDNPDLTPQSPPGLQVLPVKDCKPGPSGSCAWPAFKKIADHAIIKACVRRS</sequence>
<gene>
    <name evidence="3" type="ORF">F0357_17290</name>
</gene>
<dbReference type="SUPFAM" id="SSF53254">
    <property type="entry name" value="Phosphoglycerate mutase-like"/>
    <property type="match status" value="1"/>
</dbReference>
<name>A0A6A7Y5A2_9HYPH</name>
<keyword evidence="4" id="KW-1185">Reference proteome</keyword>
<dbReference type="PROSITE" id="PS00616">
    <property type="entry name" value="HIS_ACID_PHOSPHAT_1"/>
    <property type="match status" value="1"/>
</dbReference>
<dbReference type="GO" id="GO:0030288">
    <property type="term" value="C:outer membrane-bounded periplasmic space"/>
    <property type="evidence" value="ECO:0007669"/>
    <property type="project" value="TreeGrafter"/>
</dbReference>
<protein>
    <submittedName>
        <fullName evidence="3">Histidine-type phosphatase</fullName>
    </submittedName>
</protein>
<dbReference type="InterPro" id="IPR000560">
    <property type="entry name" value="His_Pase_clade-2"/>
</dbReference>
<evidence type="ECO:0000313" key="3">
    <source>
        <dbReference type="EMBL" id="MQT14370.1"/>
    </source>
</evidence>
<comment type="similarity">
    <text evidence="1">Belongs to the histidine acid phosphatase family.</text>
</comment>
<dbReference type="PANTHER" id="PTHR11567:SF110">
    <property type="entry name" value="2-PHOSPHOXYLOSE PHOSPHATASE 1"/>
    <property type="match status" value="1"/>
</dbReference>
<evidence type="ECO:0000256" key="1">
    <source>
        <dbReference type="ARBA" id="ARBA00005375"/>
    </source>
</evidence>
<dbReference type="Gene3D" id="3.40.50.1240">
    <property type="entry name" value="Phosphoglycerate mutase-like"/>
    <property type="match status" value="2"/>
</dbReference>
<dbReference type="PANTHER" id="PTHR11567">
    <property type="entry name" value="ACID PHOSPHATASE-RELATED"/>
    <property type="match status" value="1"/>
</dbReference>
<evidence type="ECO:0000313" key="4">
    <source>
        <dbReference type="Proteomes" id="UP000332515"/>
    </source>
</evidence>
<dbReference type="InterPro" id="IPR029033">
    <property type="entry name" value="His_PPase_superfam"/>
</dbReference>
<dbReference type="CDD" id="cd07061">
    <property type="entry name" value="HP_HAP_like"/>
    <property type="match status" value="1"/>
</dbReference>
<evidence type="ECO:0000256" key="2">
    <source>
        <dbReference type="ARBA" id="ARBA00022801"/>
    </source>
</evidence>
<proteinExistence type="inferred from homology"/>
<dbReference type="EMBL" id="VWNA01000001">
    <property type="protein sequence ID" value="MQT14370.1"/>
    <property type="molecule type" value="Genomic_DNA"/>
</dbReference>
<reference evidence="3 4" key="1">
    <citation type="submission" date="2019-09" db="EMBL/GenBank/DDBJ databases">
        <title>Segnochrobactrum spirostomi gen. nov., sp. nov., isolated from the ciliate Spirostomum cf. yagiui and description of a novel family, Segnochrobactraceae fam. nov. within the order Rhizobiales of the class Alphaproteobacteria.</title>
        <authorList>
            <person name="Akter S."/>
            <person name="Shazib S.U.A."/>
            <person name="Shin M.K."/>
        </authorList>
    </citation>
    <scope>NUCLEOTIDE SEQUENCE [LARGE SCALE GENOMIC DNA]</scope>
    <source>
        <strain evidence="3 4">Sp-1</strain>
    </source>
</reference>
<comment type="caution">
    <text evidence="3">The sequence shown here is derived from an EMBL/GenBank/DDBJ whole genome shotgun (WGS) entry which is preliminary data.</text>
</comment>
<dbReference type="InterPro" id="IPR033379">
    <property type="entry name" value="Acid_Pase_AS"/>
</dbReference>
<accession>A0A6A7Y5A2</accession>
<keyword evidence="2" id="KW-0378">Hydrolase</keyword>